<evidence type="ECO:0000256" key="4">
    <source>
        <dbReference type="SAM" id="Coils"/>
    </source>
</evidence>
<dbReference type="GO" id="GO:0006508">
    <property type="term" value="P:proteolysis"/>
    <property type="evidence" value="ECO:0007669"/>
    <property type="project" value="UniProtKB-KW"/>
</dbReference>
<evidence type="ECO:0000259" key="7">
    <source>
        <dbReference type="Pfam" id="PF13976"/>
    </source>
</evidence>
<accession>A0A6L2LF72</accession>
<dbReference type="Pfam" id="PF25597">
    <property type="entry name" value="SH3_retrovirus"/>
    <property type="match status" value="1"/>
</dbReference>
<comment type="caution">
    <text evidence="10">The sequence shown here is derived from an EMBL/GenBank/DDBJ whole genome shotgun (WGS) entry which is preliminary data.</text>
</comment>
<feature type="domain" description="GAG-pre-integrase" evidence="7">
    <location>
        <begin position="872"/>
        <end position="943"/>
    </location>
</feature>
<evidence type="ECO:0000256" key="2">
    <source>
        <dbReference type="ARBA" id="ARBA00022723"/>
    </source>
</evidence>
<keyword evidence="3" id="KW-0378">Hydrolase</keyword>
<feature type="coiled-coil region" evidence="4">
    <location>
        <begin position="418"/>
        <end position="473"/>
    </location>
</feature>
<reference evidence="10" key="1">
    <citation type="journal article" date="2019" name="Sci. Rep.">
        <title>Draft genome of Tanacetum cinerariifolium, the natural source of mosquito coil.</title>
        <authorList>
            <person name="Yamashiro T."/>
            <person name="Shiraishi A."/>
            <person name="Satake H."/>
            <person name="Nakayama K."/>
        </authorList>
    </citation>
    <scope>NUCLEOTIDE SEQUENCE</scope>
</reference>
<dbReference type="SUPFAM" id="SSF53098">
    <property type="entry name" value="Ribonuclease H-like"/>
    <property type="match status" value="1"/>
</dbReference>
<dbReference type="PANTHER" id="PTHR42648:SF18">
    <property type="entry name" value="RETROTRANSPOSON, UNCLASSIFIED-LIKE PROTEIN"/>
    <property type="match status" value="1"/>
</dbReference>
<keyword evidence="2" id="KW-0479">Metal-binding</keyword>
<sequence>MRIPLLYQGEYSQWSEMFMNYLEEQTDGEAMINSIKNGDQPLPRIDRLARSILIQGLPNDIYSLIDSNKTAKDLWDALARHMLGSEYGEQDRKAAAFYEHETFKATERELLLGTYIRYLQVINDLKKCGYSKDKCELNFKFLNNLQPEWKQYATMMRQNKNLLDINIDALYNILKQNQDDLNDAMKSKKKAVMITSDPLALITALLAKAFNQKNFYSNPTNNDLRTSSATSSTKKKQEYVKSDEKKEEKKVDEKKRDMSKVKCYNYKKEGHFAKDCKKTKVKDYEYYKTKLLLAKKYKDEQVLLTEDHAWMESSSNSDQEINVNMVFMAQIEKVLSESEASSSSFDDKIAEVSYYKSESEYETSDYYDNSTTYGLFVDNNDDQEIFHDSSDFFFENLIESQIDHNKLGVTHNDSEDVAKDFENQTKFLQEKCNVLQNQTNTFEVKNNELNEQIKVLIEKNDDLLAQTKALQEQLKVKHVVIDNHVKCQAKYAKLEAERYEYMIRYSVYFDNDKQHRKQIDDQKILFDKMSRQLVEFDEKQTSSLKPYVPTVILENIIIDLKDEVVSLLDKEKENLKIIKSLKSKENSNVIAPGMFKLSVSPTSVTKTTCASNSVKNLDTLSSVRRPKPSGVMWMKKGSSNNVRANLSYVNHSNLNKNVKRYSCKDLMLCNISHHRDTRSAHACNNDKNAYCNSYDVDVNDLFVLDDVSLRQSHVSKMPFRKNPSASLNVPSRSKLNKSLPRIMRKWLPKFQSLAESVAKWIPKIVQICLWIIDSGCSKHMTGNRALLTNFVENFLGTVRYGNNDFTVISGYGDVVIGSMTIKKIYYVEGLGHNLFSVGQFYDKGLEVAFRKSTCFVRTEGGVDLLTGDRSSNLYTISLNKVASNSSACLLAKASSSQSWLWYKCLSHLNFATINNLVKKNLVQGLPKIKFRKYHLFYACEQGKIHRKHHKSKTAFASNNPIYLLHMDLYGPTRVKSINGKRYVLVVVDDYSWYTWRVRTDNGTEFKNKTLAKFFDEAEAIVTACFTQNRSVIHKLFDKTPYELMNKRKPNIKFFHVFVCRCYLLNDYDDVGKLKAKGDIRVFVGYSKESDAFIIYNKQTRKIHESVNVNYNEISEMASKQFSLEPDLSNLNETGKSSNPSVSQVSETSKKYLEDLFYNFYDEYFDSSEIMKSSTMNVSAMQDELDQFARLNVWRLVPRPEGKTIIKTKWIFKNKKDESSLVIRNKARLVAVGYSHQEGIDYDETFAPVSRIKVIRLFLAYAAHKDFTVFQMDVKTAFLNGILKEEVSILELYRKEGARFSASIFEKEVKSSLT</sequence>
<evidence type="ECO:0000259" key="9">
    <source>
        <dbReference type="Pfam" id="PF25597"/>
    </source>
</evidence>
<dbReference type="InterPro" id="IPR039537">
    <property type="entry name" value="Retrotran_Ty1/copia-like"/>
</dbReference>
<dbReference type="SUPFAM" id="SSF57756">
    <property type="entry name" value="Retrovirus zinc finger-like domains"/>
    <property type="match status" value="1"/>
</dbReference>
<dbReference type="InterPro" id="IPR036875">
    <property type="entry name" value="Znf_CCHC_sf"/>
</dbReference>
<proteinExistence type="predicted"/>
<dbReference type="Pfam" id="PF07727">
    <property type="entry name" value="RVT_2"/>
    <property type="match status" value="1"/>
</dbReference>
<evidence type="ECO:0000259" key="6">
    <source>
        <dbReference type="Pfam" id="PF07727"/>
    </source>
</evidence>
<dbReference type="InterPro" id="IPR054722">
    <property type="entry name" value="PolX-like_BBD"/>
</dbReference>
<dbReference type="GO" id="GO:0003676">
    <property type="term" value="F:nucleic acid binding"/>
    <property type="evidence" value="ECO:0007669"/>
    <property type="project" value="InterPro"/>
</dbReference>
<dbReference type="InterPro" id="IPR036397">
    <property type="entry name" value="RNaseH_sf"/>
</dbReference>
<evidence type="ECO:0000256" key="5">
    <source>
        <dbReference type="SAM" id="MobiDB-lite"/>
    </source>
</evidence>
<organism evidence="10">
    <name type="scientific">Tanacetum cinerariifolium</name>
    <name type="common">Dalmatian daisy</name>
    <name type="synonym">Chrysanthemum cinerariifolium</name>
    <dbReference type="NCBI Taxonomy" id="118510"/>
    <lineage>
        <taxon>Eukaryota</taxon>
        <taxon>Viridiplantae</taxon>
        <taxon>Streptophyta</taxon>
        <taxon>Embryophyta</taxon>
        <taxon>Tracheophyta</taxon>
        <taxon>Spermatophyta</taxon>
        <taxon>Magnoliopsida</taxon>
        <taxon>eudicotyledons</taxon>
        <taxon>Gunneridae</taxon>
        <taxon>Pentapetalae</taxon>
        <taxon>asterids</taxon>
        <taxon>campanulids</taxon>
        <taxon>Asterales</taxon>
        <taxon>Asteraceae</taxon>
        <taxon>Asteroideae</taxon>
        <taxon>Anthemideae</taxon>
        <taxon>Anthemidinae</taxon>
        <taxon>Tanacetum</taxon>
    </lineage>
</organism>
<dbReference type="GO" id="GO:0008270">
    <property type="term" value="F:zinc ion binding"/>
    <property type="evidence" value="ECO:0007669"/>
    <property type="project" value="InterPro"/>
</dbReference>
<dbReference type="InterPro" id="IPR025724">
    <property type="entry name" value="GAG-pre-integrase_dom"/>
</dbReference>
<name>A0A6L2LF72_TANCI</name>
<evidence type="ECO:0008006" key="11">
    <source>
        <dbReference type="Google" id="ProtNLM"/>
    </source>
</evidence>
<gene>
    <name evidence="10" type="ORF">Tci_030872</name>
</gene>
<dbReference type="Pfam" id="PF13976">
    <property type="entry name" value="gag_pre-integrs"/>
    <property type="match status" value="1"/>
</dbReference>
<protein>
    <recommendedName>
        <fullName evidence="11">Retrovirus-related Pol polyprotein from transposon TNT 1-94</fullName>
    </recommendedName>
</protein>
<keyword evidence="4" id="KW-0175">Coiled coil</keyword>
<dbReference type="InterPro" id="IPR013103">
    <property type="entry name" value="RVT_2"/>
</dbReference>
<dbReference type="EMBL" id="BKCJ010004078">
    <property type="protein sequence ID" value="GEU58894.1"/>
    <property type="molecule type" value="Genomic_DNA"/>
</dbReference>
<dbReference type="PANTHER" id="PTHR42648">
    <property type="entry name" value="TRANSPOSASE, PUTATIVE-RELATED"/>
    <property type="match status" value="1"/>
</dbReference>
<evidence type="ECO:0000256" key="1">
    <source>
        <dbReference type="ARBA" id="ARBA00022670"/>
    </source>
</evidence>
<feature type="domain" description="Reverse transcriptase Ty1/copia-type" evidence="6">
    <location>
        <begin position="1191"/>
        <end position="1288"/>
    </location>
</feature>
<dbReference type="Gene3D" id="4.10.60.10">
    <property type="entry name" value="Zinc finger, CCHC-type"/>
    <property type="match status" value="1"/>
</dbReference>
<dbReference type="Pfam" id="PF22936">
    <property type="entry name" value="Pol_BBD"/>
    <property type="match status" value="1"/>
</dbReference>
<evidence type="ECO:0000259" key="8">
    <source>
        <dbReference type="Pfam" id="PF22936"/>
    </source>
</evidence>
<evidence type="ECO:0000256" key="3">
    <source>
        <dbReference type="ARBA" id="ARBA00022801"/>
    </source>
</evidence>
<dbReference type="InterPro" id="IPR057670">
    <property type="entry name" value="SH3_retrovirus"/>
</dbReference>
<feature type="domain" description="Retroviral polymerase SH3-like" evidence="9">
    <location>
        <begin position="1059"/>
        <end position="1113"/>
    </location>
</feature>
<dbReference type="Gene3D" id="3.30.420.10">
    <property type="entry name" value="Ribonuclease H-like superfamily/Ribonuclease H"/>
    <property type="match status" value="1"/>
</dbReference>
<dbReference type="InterPro" id="IPR012337">
    <property type="entry name" value="RNaseH-like_sf"/>
</dbReference>
<feature type="region of interest" description="Disordered" evidence="5">
    <location>
        <begin position="221"/>
        <end position="254"/>
    </location>
</feature>
<feature type="domain" description="Retrovirus-related Pol polyprotein from transposon TNT 1-94-like beta-barrel" evidence="8">
    <location>
        <begin position="770"/>
        <end position="844"/>
    </location>
</feature>
<dbReference type="GO" id="GO:0008233">
    <property type="term" value="F:peptidase activity"/>
    <property type="evidence" value="ECO:0007669"/>
    <property type="project" value="UniProtKB-KW"/>
</dbReference>
<evidence type="ECO:0000313" key="10">
    <source>
        <dbReference type="EMBL" id="GEU58894.1"/>
    </source>
</evidence>
<keyword evidence="1" id="KW-0645">Protease</keyword>
<dbReference type="Pfam" id="PF14223">
    <property type="entry name" value="Retrotran_gag_2"/>
    <property type="match status" value="1"/>
</dbReference>
<feature type="compositionally biased region" description="Basic and acidic residues" evidence="5">
    <location>
        <begin position="235"/>
        <end position="254"/>
    </location>
</feature>